<dbReference type="EMBL" id="NGJX01000004">
    <property type="protein sequence ID" value="RSU02807.1"/>
    <property type="molecule type" value="Genomic_DNA"/>
</dbReference>
<dbReference type="AlphaFoldDB" id="A0A369AYI9"/>
<protein>
    <submittedName>
        <fullName evidence="2">Uncharacterized protein</fullName>
    </submittedName>
</protein>
<organism evidence="2 3">
    <name type="scientific">Vagococcus fluvialis</name>
    <dbReference type="NCBI Taxonomy" id="2738"/>
    <lineage>
        <taxon>Bacteria</taxon>
        <taxon>Bacillati</taxon>
        <taxon>Bacillota</taxon>
        <taxon>Bacilli</taxon>
        <taxon>Lactobacillales</taxon>
        <taxon>Enterococcaceae</taxon>
        <taxon>Vagococcus</taxon>
    </lineage>
</organism>
<dbReference type="Pfam" id="PF01381">
    <property type="entry name" value="HTH_3"/>
    <property type="match status" value="1"/>
</dbReference>
<dbReference type="SUPFAM" id="SSF47413">
    <property type="entry name" value="lambda repressor-like DNA-binding domains"/>
    <property type="match status" value="1"/>
</dbReference>
<dbReference type="OrthoDB" id="9812495at2"/>
<dbReference type="GeneID" id="63146190"/>
<dbReference type="PANTHER" id="PTHR46558">
    <property type="entry name" value="TRACRIPTIONAL REGULATORY PROTEIN-RELATED-RELATED"/>
    <property type="match status" value="1"/>
</dbReference>
<evidence type="ECO:0000313" key="3">
    <source>
        <dbReference type="Proteomes" id="UP000288197"/>
    </source>
</evidence>
<keyword evidence="3" id="KW-1185">Reference proteome</keyword>
<dbReference type="PANTHER" id="PTHR46558:SF11">
    <property type="entry name" value="HTH-TYPE TRANSCRIPTIONAL REGULATOR XRE"/>
    <property type="match status" value="1"/>
</dbReference>
<keyword evidence="1" id="KW-0238">DNA-binding</keyword>
<dbReference type="RefSeq" id="WP_114289453.1">
    <property type="nucleotide sequence ID" value="NZ_CP081459.1"/>
</dbReference>
<evidence type="ECO:0000256" key="1">
    <source>
        <dbReference type="ARBA" id="ARBA00023125"/>
    </source>
</evidence>
<proteinExistence type="predicted"/>
<dbReference type="Proteomes" id="UP000288197">
    <property type="component" value="Unassembled WGS sequence"/>
</dbReference>
<sequence>MWEFNMGAVIQQKRKEKELTQEELARLMGVSKSSVSKWETGQTYPDIYLLPELATFFNISIDSLMAYKPQLDKFQIRDIYVEFSEKFGKEPFDTVFEEYKLIVKKYYASERFLLQMAVLLLNYSSLAKESRHQEILNYIIELTSRVKKESKDPSLMTQANVLEGFCQLQLGNIDETLRVLNHDALVYMGQEQLLSQAYAAKGDIKKAQEILQVTQYQHLIGLIVTSGDELIYEIGNIEKFDEIVSRVKALAKTYDLKHLHPFLLITFLNNVFISYTQQYRFEEAINTMKEIVDLMISQIFPVELHGDDYFYLLDDWMIEQPSINTNMPRDEKTVKTSLIEFYESHPGISTSYKDNKEFNQLLQKLKENCGE</sequence>
<dbReference type="InterPro" id="IPR010982">
    <property type="entry name" value="Lambda_DNA-bd_dom_sf"/>
</dbReference>
<dbReference type="PROSITE" id="PS50943">
    <property type="entry name" value="HTH_CROC1"/>
    <property type="match status" value="1"/>
</dbReference>
<dbReference type="GO" id="GO:0003677">
    <property type="term" value="F:DNA binding"/>
    <property type="evidence" value="ECO:0007669"/>
    <property type="project" value="UniProtKB-KW"/>
</dbReference>
<dbReference type="InterPro" id="IPR001387">
    <property type="entry name" value="Cro/C1-type_HTH"/>
</dbReference>
<accession>A0A369AYI9</accession>
<dbReference type="Gene3D" id="1.10.260.40">
    <property type="entry name" value="lambda repressor-like DNA-binding domains"/>
    <property type="match status" value="1"/>
</dbReference>
<dbReference type="SMART" id="SM00530">
    <property type="entry name" value="HTH_XRE"/>
    <property type="match status" value="1"/>
</dbReference>
<evidence type="ECO:0000313" key="2">
    <source>
        <dbReference type="EMBL" id="RSU02807.1"/>
    </source>
</evidence>
<reference evidence="2 3" key="1">
    <citation type="submission" date="2017-05" db="EMBL/GenBank/DDBJ databases">
        <title>Vagococcus spp. assemblies.</title>
        <authorList>
            <person name="Gulvik C.A."/>
        </authorList>
    </citation>
    <scope>NUCLEOTIDE SEQUENCE [LARGE SCALE GENOMIC DNA]</scope>
    <source>
        <strain evidence="2 3">NCFB 2497</strain>
    </source>
</reference>
<comment type="caution">
    <text evidence="2">The sequence shown here is derived from an EMBL/GenBank/DDBJ whole genome shotgun (WGS) entry which is preliminary data.</text>
</comment>
<gene>
    <name evidence="2" type="ORF">CBF32_05950</name>
</gene>
<dbReference type="CDD" id="cd00093">
    <property type="entry name" value="HTH_XRE"/>
    <property type="match status" value="1"/>
</dbReference>
<name>A0A369AYI9_9ENTE</name>